<feature type="domain" description="KRAB" evidence="14">
    <location>
        <begin position="68"/>
        <end position="138"/>
    </location>
</feature>
<dbReference type="FunFam" id="3.30.160.60:FF:000206">
    <property type="entry name" value="zinc finger protein 202 isoform X1"/>
    <property type="match status" value="1"/>
</dbReference>
<dbReference type="CDD" id="cd07765">
    <property type="entry name" value="KRAB_A-box"/>
    <property type="match status" value="1"/>
</dbReference>
<dbReference type="InParanoid" id="A0A6P5IZK1"/>
<dbReference type="KEGG" id="pcw:110197854"/>
<name>A0A6P5IZK1_PHACI</name>
<dbReference type="SUPFAM" id="SSF109640">
    <property type="entry name" value="KRAB domain (Kruppel-associated box)"/>
    <property type="match status" value="1"/>
</dbReference>
<dbReference type="InterPro" id="IPR013087">
    <property type="entry name" value="Znf_C2H2_type"/>
</dbReference>
<organism evidence="15 16">
    <name type="scientific">Phascolarctos cinereus</name>
    <name type="common">Koala</name>
    <dbReference type="NCBI Taxonomy" id="38626"/>
    <lineage>
        <taxon>Eukaryota</taxon>
        <taxon>Metazoa</taxon>
        <taxon>Chordata</taxon>
        <taxon>Craniata</taxon>
        <taxon>Vertebrata</taxon>
        <taxon>Euteleostomi</taxon>
        <taxon>Mammalia</taxon>
        <taxon>Metatheria</taxon>
        <taxon>Diprotodontia</taxon>
        <taxon>Phascolarctidae</taxon>
        <taxon>Phascolarctos</taxon>
    </lineage>
</organism>
<keyword evidence="3" id="KW-0479">Metal-binding</keyword>
<keyword evidence="9" id="KW-0804">Transcription</keyword>
<evidence type="ECO:0000259" key="13">
    <source>
        <dbReference type="PROSITE" id="PS50157"/>
    </source>
</evidence>
<dbReference type="GeneID" id="110197854"/>
<dbReference type="FunFam" id="3.30.160.60:FF:001498">
    <property type="entry name" value="Zinc finger protein 404"/>
    <property type="match status" value="1"/>
</dbReference>
<evidence type="ECO:0000256" key="8">
    <source>
        <dbReference type="ARBA" id="ARBA00023125"/>
    </source>
</evidence>
<evidence type="ECO:0000256" key="2">
    <source>
        <dbReference type="ARBA" id="ARBA00006991"/>
    </source>
</evidence>
<dbReference type="Gene3D" id="6.10.140.140">
    <property type="match status" value="1"/>
</dbReference>
<dbReference type="SMART" id="SM00355">
    <property type="entry name" value="ZnF_C2H2"/>
    <property type="match status" value="9"/>
</dbReference>
<dbReference type="AlphaFoldDB" id="A0A6P5IZK1"/>
<gene>
    <name evidence="16" type="primary">LOC110197854</name>
</gene>
<feature type="domain" description="C2H2-type" evidence="13">
    <location>
        <begin position="495"/>
        <end position="522"/>
    </location>
</feature>
<accession>A0A6P5IZK1</accession>
<dbReference type="InterPro" id="IPR036236">
    <property type="entry name" value="Znf_C2H2_sf"/>
</dbReference>
<evidence type="ECO:0000256" key="4">
    <source>
        <dbReference type="ARBA" id="ARBA00022737"/>
    </source>
</evidence>
<feature type="compositionally biased region" description="Basic and acidic residues" evidence="12">
    <location>
        <begin position="140"/>
        <end position="155"/>
    </location>
</feature>
<evidence type="ECO:0000256" key="9">
    <source>
        <dbReference type="ARBA" id="ARBA00023163"/>
    </source>
</evidence>
<evidence type="ECO:0000256" key="3">
    <source>
        <dbReference type="ARBA" id="ARBA00022723"/>
    </source>
</evidence>
<evidence type="ECO:0000256" key="10">
    <source>
        <dbReference type="ARBA" id="ARBA00023242"/>
    </source>
</evidence>
<comment type="subcellular location">
    <subcellularLocation>
        <location evidence="1">Nucleus</location>
    </subcellularLocation>
</comment>
<dbReference type="GO" id="GO:0008270">
    <property type="term" value="F:zinc ion binding"/>
    <property type="evidence" value="ECO:0007669"/>
    <property type="project" value="UniProtKB-KW"/>
</dbReference>
<dbReference type="GO" id="GO:0005634">
    <property type="term" value="C:nucleus"/>
    <property type="evidence" value="ECO:0007669"/>
    <property type="project" value="UniProtKB-SubCell"/>
</dbReference>
<reference evidence="16" key="1">
    <citation type="submission" date="2025-08" db="UniProtKB">
        <authorList>
            <consortium name="RefSeq"/>
        </authorList>
    </citation>
    <scope>IDENTIFICATION</scope>
    <source>
        <tissue evidence="16">Spleen</tissue>
    </source>
</reference>
<dbReference type="InterPro" id="IPR050758">
    <property type="entry name" value="Znf_C2H2-type"/>
</dbReference>
<feature type="region of interest" description="Disordered" evidence="12">
    <location>
        <begin position="121"/>
        <end position="161"/>
    </location>
</feature>
<keyword evidence="7" id="KW-0805">Transcription regulation</keyword>
<dbReference type="FunFam" id="3.30.160.60:FF:000737">
    <property type="entry name" value="Zinc finger protein 565"/>
    <property type="match status" value="1"/>
</dbReference>
<dbReference type="FunFam" id="3.30.160.60:FF:001158">
    <property type="entry name" value="zinc finger protein 22"/>
    <property type="match status" value="1"/>
</dbReference>
<evidence type="ECO:0000256" key="6">
    <source>
        <dbReference type="ARBA" id="ARBA00022833"/>
    </source>
</evidence>
<keyword evidence="8" id="KW-0238">DNA-binding</keyword>
<feature type="domain" description="C2H2-type" evidence="13">
    <location>
        <begin position="467"/>
        <end position="494"/>
    </location>
</feature>
<dbReference type="PROSITE" id="PS50805">
    <property type="entry name" value="KRAB"/>
    <property type="match status" value="1"/>
</dbReference>
<dbReference type="FunFam" id="3.30.160.60:FF:002254">
    <property type="entry name" value="Zinc finger protein 540"/>
    <property type="match status" value="1"/>
</dbReference>
<dbReference type="PROSITE" id="PS50157">
    <property type="entry name" value="ZINC_FINGER_C2H2_2"/>
    <property type="match status" value="9"/>
</dbReference>
<dbReference type="InterPro" id="IPR001909">
    <property type="entry name" value="KRAB"/>
</dbReference>
<evidence type="ECO:0000256" key="5">
    <source>
        <dbReference type="ARBA" id="ARBA00022771"/>
    </source>
</evidence>
<dbReference type="PANTHER" id="PTHR23234:SF8">
    <property type="entry name" value="C2H2-TYPE DOMAIN-CONTAINING PROTEIN"/>
    <property type="match status" value="1"/>
</dbReference>
<dbReference type="Gene3D" id="3.30.160.60">
    <property type="entry name" value="Classic Zinc Finger"/>
    <property type="match status" value="10"/>
</dbReference>
<dbReference type="SUPFAM" id="SSF57667">
    <property type="entry name" value="beta-beta-alpha zinc fingers"/>
    <property type="match status" value="6"/>
</dbReference>
<dbReference type="FunFam" id="3.30.160.60:FF:000800">
    <property type="entry name" value="zinc finger protein 181 isoform X2"/>
    <property type="match status" value="1"/>
</dbReference>
<keyword evidence="15" id="KW-1185">Reference proteome</keyword>
<proteinExistence type="inferred from homology"/>
<feature type="domain" description="C2H2-type" evidence="13">
    <location>
        <begin position="439"/>
        <end position="466"/>
    </location>
</feature>
<protein>
    <submittedName>
        <fullName evidence="16">Zinc finger protein 135-like isoform X1</fullName>
    </submittedName>
</protein>
<feature type="domain" description="C2H2-type" evidence="13">
    <location>
        <begin position="523"/>
        <end position="548"/>
    </location>
</feature>
<feature type="domain" description="C2H2-type" evidence="13">
    <location>
        <begin position="327"/>
        <end position="354"/>
    </location>
</feature>
<keyword evidence="4" id="KW-0677">Repeat</keyword>
<keyword evidence="10" id="KW-0539">Nucleus</keyword>
<dbReference type="PANTHER" id="PTHR23234">
    <property type="entry name" value="ZNF44 PROTEIN"/>
    <property type="match status" value="1"/>
</dbReference>
<keyword evidence="6" id="KW-0862">Zinc</keyword>
<dbReference type="InterPro" id="IPR036051">
    <property type="entry name" value="KRAB_dom_sf"/>
</dbReference>
<evidence type="ECO:0000313" key="16">
    <source>
        <dbReference type="RefSeq" id="XP_020827557.1"/>
    </source>
</evidence>
<feature type="domain" description="C2H2-type" evidence="13">
    <location>
        <begin position="411"/>
        <end position="438"/>
    </location>
</feature>
<sequence length="559" mass="63435">MRTLPHPPLQAEFACSAVVFPRLLPRAPGERHRALPSEGAVCTQTPGDEVDEGMAPTGPPVDTSKEPVTFRDVAVDFTPEEWGQLGPSQRQLYWDVMLETYWNLVSLGLSIPKPTAISHLEPEEPRTAEGETPSGPHPDWNTRPETRESAPRWDISEGGTSHGMMMTRFAQDGPWNPTLGKAWMCGGQLEEQQERRWRQRIVTSKQIQSGDIGSEWDECEKSISLRPLLILHQNLSLAGERAHKHDVSGKSFKQLSHLIEHQIICAEKKPDKYSECREDFLNGSLGVDPPRSHPRGKPYKCKECGKAFSQSALLTKHLRVHTGDKPYECSDCGKAFNQTSHLRQHRRIHNEEKPFECNECGKAFRVSSSLTEHWRTHTGEKPYQCNECGKAFNRSTHLTQHQRIHTGEKPFACNECGKAFNRSTLLTQHQRIHTGKKPYECDECGKAFRVSSSLTEHRRIHTGEKPYECNECGKAFNCSKLLTQHQRIHTGEKPYECSQCGKAFNKSPNLTRHQRIHTGEKPYICSDCGKTFNQSTHLIQHQRIHTGEIFCDPVANTYL</sequence>
<evidence type="ECO:0000259" key="14">
    <source>
        <dbReference type="PROSITE" id="PS50805"/>
    </source>
</evidence>
<dbReference type="GO" id="GO:0006355">
    <property type="term" value="P:regulation of DNA-templated transcription"/>
    <property type="evidence" value="ECO:0007669"/>
    <property type="project" value="InterPro"/>
</dbReference>
<dbReference type="FunFam" id="3.30.160.60:FF:000512">
    <property type="entry name" value="zinc finger protein 197 isoform X1"/>
    <property type="match status" value="1"/>
</dbReference>
<feature type="domain" description="C2H2-type" evidence="13">
    <location>
        <begin position="299"/>
        <end position="326"/>
    </location>
</feature>
<evidence type="ECO:0000313" key="15">
    <source>
        <dbReference type="Proteomes" id="UP000515140"/>
    </source>
</evidence>
<evidence type="ECO:0000256" key="11">
    <source>
        <dbReference type="PROSITE-ProRule" id="PRU00042"/>
    </source>
</evidence>
<dbReference type="Pfam" id="PF01352">
    <property type="entry name" value="KRAB"/>
    <property type="match status" value="1"/>
</dbReference>
<evidence type="ECO:0000256" key="1">
    <source>
        <dbReference type="ARBA" id="ARBA00004123"/>
    </source>
</evidence>
<feature type="domain" description="C2H2-type" evidence="13">
    <location>
        <begin position="383"/>
        <end position="410"/>
    </location>
</feature>
<comment type="similarity">
    <text evidence="2">Belongs to the krueppel C2H2-type zinc-finger protein family.</text>
</comment>
<dbReference type="SMART" id="SM00349">
    <property type="entry name" value="KRAB"/>
    <property type="match status" value="1"/>
</dbReference>
<evidence type="ECO:0000256" key="7">
    <source>
        <dbReference type="ARBA" id="ARBA00023015"/>
    </source>
</evidence>
<dbReference type="RefSeq" id="XP_020827557.1">
    <property type="nucleotide sequence ID" value="XM_020971898.1"/>
</dbReference>
<keyword evidence="5 11" id="KW-0863">Zinc-finger</keyword>
<dbReference type="Proteomes" id="UP000515140">
    <property type="component" value="Unplaced"/>
</dbReference>
<dbReference type="PROSITE" id="PS00028">
    <property type="entry name" value="ZINC_FINGER_C2H2_1"/>
    <property type="match status" value="9"/>
</dbReference>
<dbReference type="FunFam" id="3.30.160.60:FF:000934">
    <property type="entry name" value="zinc finger protein 90 homolog"/>
    <property type="match status" value="1"/>
</dbReference>
<evidence type="ECO:0000256" key="12">
    <source>
        <dbReference type="SAM" id="MobiDB-lite"/>
    </source>
</evidence>
<dbReference type="FunFam" id="3.30.160.60:FF:000197">
    <property type="entry name" value="Zinc finger protein 606"/>
    <property type="match status" value="1"/>
</dbReference>
<dbReference type="Pfam" id="PF00096">
    <property type="entry name" value="zf-C2H2"/>
    <property type="match status" value="9"/>
</dbReference>
<feature type="domain" description="C2H2-type" evidence="13">
    <location>
        <begin position="355"/>
        <end position="382"/>
    </location>
</feature>
<dbReference type="GO" id="GO:0043565">
    <property type="term" value="F:sequence-specific DNA binding"/>
    <property type="evidence" value="ECO:0007669"/>
    <property type="project" value="UniProtKB-ARBA"/>
</dbReference>